<name>A0A0A9F1T7_ARUDO</name>
<accession>A0A0A9F1T7</accession>
<sequence>MDEVMSSFWRPL</sequence>
<reference evidence="1" key="2">
    <citation type="journal article" date="2015" name="Data Brief">
        <title>Shoot transcriptome of the giant reed, Arundo donax.</title>
        <authorList>
            <person name="Barrero R.A."/>
            <person name="Guerrero F.D."/>
            <person name="Moolhuijzen P."/>
            <person name="Goolsby J.A."/>
            <person name="Tidwell J."/>
            <person name="Bellgard S.E."/>
            <person name="Bellgard M.I."/>
        </authorList>
    </citation>
    <scope>NUCLEOTIDE SEQUENCE</scope>
    <source>
        <tissue evidence="1">Shoot tissue taken approximately 20 cm above the soil surface</tissue>
    </source>
</reference>
<dbReference type="EMBL" id="GBRH01195638">
    <property type="protein sequence ID" value="JAE02258.1"/>
    <property type="molecule type" value="Transcribed_RNA"/>
</dbReference>
<protein>
    <submittedName>
        <fullName evidence="1">Uncharacterized protein</fullName>
    </submittedName>
</protein>
<reference evidence="1" key="1">
    <citation type="submission" date="2014-09" db="EMBL/GenBank/DDBJ databases">
        <authorList>
            <person name="Magalhaes I.L.F."/>
            <person name="Oliveira U."/>
            <person name="Santos F.R."/>
            <person name="Vidigal T.H.D.A."/>
            <person name="Brescovit A.D."/>
            <person name="Santos A.J."/>
        </authorList>
    </citation>
    <scope>NUCLEOTIDE SEQUENCE</scope>
    <source>
        <tissue evidence="1">Shoot tissue taken approximately 20 cm above the soil surface</tissue>
    </source>
</reference>
<organism evidence="1">
    <name type="scientific">Arundo donax</name>
    <name type="common">Giant reed</name>
    <name type="synonym">Donax arundinaceus</name>
    <dbReference type="NCBI Taxonomy" id="35708"/>
    <lineage>
        <taxon>Eukaryota</taxon>
        <taxon>Viridiplantae</taxon>
        <taxon>Streptophyta</taxon>
        <taxon>Embryophyta</taxon>
        <taxon>Tracheophyta</taxon>
        <taxon>Spermatophyta</taxon>
        <taxon>Magnoliopsida</taxon>
        <taxon>Liliopsida</taxon>
        <taxon>Poales</taxon>
        <taxon>Poaceae</taxon>
        <taxon>PACMAD clade</taxon>
        <taxon>Arundinoideae</taxon>
        <taxon>Arundineae</taxon>
        <taxon>Arundo</taxon>
    </lineage>
</organism>
<evidence type="ECO:0000313" key="1">
    <source>
        <dbReference type="EMBL" id="JAE02258.1"/>
    </source>
</evidence>
<proteinExistence type="predicted"/>